<gene>
    <name evidence="30" type="primary">TTC7B</name>
</gene>
<name>A0A8D2LN77_VARKO</name>
<evidence type="ECO:0000256" key="9">
    <source>
        <dbReference type="ARBA" id="ARBA00022527"/>
    </source>
</evidence>
<keyword evidence="7" id="KW-1003">Cell membrane</keyword>
<evidence type="ECO:0000256" key="5">
    <source>
        <dbReference type="ARBA" id="ARBA00009804"/>
    </source>
</evidence>
<evidence type="ECO:0000256" key="7">
    <source>
        <dbReference type="ARBA" id="ARBA00022475"/>
    </source>
</evidence>
<comment type="cofactor">
    <cofactor evidence="1">
        <name>Mg(2+)</name>
        <dbReference type="ChEBI" id="CHEBI:18420"/>
    </cofactor>
</comment>
<keyword evidence="18" id="KW-0539">Nucleus</keyword>
<accession>A0A8D2LN77</accession>
<comment type="function">
    <text evidence="21">Component of a complex required to localize phosphatidylinositol 4-kinase (PI4K) to the plasma membrane. The complex acts as a regulator of phosphatidylinositol 4-phosphate (PtdIns(4)P) synthesis. In the complex, plays a central role in bridging PI4KA to EFR3B and HYCC1, via direct interactions.</text>
</comment>
<dbReference type="InterPro" id="IPR013105">
    <property type="entry name" value="TPR_2"/>
</dbReference>
<keyword evidence="11" id="KW-0808">Transferase</keyword>
<dbReference type="Pfam" id="PF13432">
    <property type="entry name" value="TPR_16"/>
    <property type="match status" value="1"/>
</dbReference>
<evidence type="ECO:0000256" key="6">
    <source>
        <dbReference type="ARBA" id="ARBA00012513"/>
    </source>
</evidence>
<sequence>MEGLSEGSAEESALSLCTVKHELRNANLTGHLEKVGIENFELLKVLGTGAYGKVFLVRKISGHDAGKLYAMKVLKKATIIQKAKTTEHTKTERQVLEHIRQSPFLVTLHYAFQTDTKLHLILDYINGGELFTHLSQRERFTEDEVRIYIGEIVLALEHLHKLGIIYRDIKLENILLDSDGHVVLTDFGLSKEFVSDENERAYSFCGTIEYMAPDIVKGGEAGHDKAVDWWSLGVLMYELLTGASPFTVDGERNSQAEISRRILKSEPPYPQEMTALAKDIIQCLLMKDPKKRLGCGSGGADEIKQHPFFQKINWNDLAAKKVSAPFKPVIRDELDVSNFAEEFTEMDPTYSPATTPQAADKLFQGYSFVAPSILFKRNAATMDPALFLTEIDRPGVTSIARSAMMKDSPFYLHYELDLKEKPLGEGSFSICRKCLHKKTSQEYAVKIISKRLEANTQREITALKLCEGHPNVVKLHEVYHDQLHTFLVMELLKGGELLERIQQKKHFSETEASYIMRRLVSAVSHMHDVGVVHRDLKPENLLFTDESDNSEIKIIDFGFARLKPPDNQPLKTPCFTLHYAAPELLNHNGYDESCDLWSLGVILFTMLSGQVPFQTQNKNITCTNALEIMKKIKRGEFSFEGDAWKNVSQEAKDLIQGLLTVDPNKRIKMTSLRYNEWLQDGSQLSSNPLMTPDNLGSSGAAVHSYVKATFNAFNKYKREGFCLQNVDKAPLAKRRKMKKTSTSTETRSSSSESSHSSSSHSYDDMGELLLGESKLELFLKENPLKQGASPCGPRPKLTEVRKHLTAALDRGNLKPEFLQEANLVMAKLNYVEGDYKEALNTYARVGIDDLQLVAAPPYRLRMIAEAYSTKGLCLEKLPISSSTSNLHADREQEIIMCYEKAGDIALLYLQEIERVMIANMQNRSPKPGPAAHEQELGYFLETGLQRAHVLYFKNGNLTRGVGRFREILRAVETRTTQNLRMTIARQLAEILLRGMCEQSYWNPLDDPPHQSPLNDPLWKSANTKTYALSRRPRVYSGENIFCPQENTEEALLLLLISESMANRDAVLSRIPEHRNDRIISLQSASVVYDLLTIALGRRGQYEMLSECLERAMKFAFEEFHLWYQFALSLMAAGKSARAVKVLKECIRLKPDDPTIPLLAAKLCMGSLHWLEEAERFARMVVDVGDKTSEFKAKGFLALGLTYSLQATDASLRGIQEVLQRKALLAFQRAHTLSPTDHLAAFYLALQFAISRQIPEALGYVRQALQLQGDDANSLHLLALLLSAQKHYHDALNIIDMALSEYPENFILLFSKVKLESLCRGPDEALLTCKHMLQIWKSCYNLTNPSDSGRGSSLLDRAIADRRQLNTITLPDFSDPETGNPPDAYFHGFFSLFSVCSVHATSIAASRVEQALSEVASSLQSSTPKQGPLHPWMTLAQIWLHAADVYIGIGKPAEATACTQEAANLFPMSHNVLYMRGQVAELRGNIDEAKRWYEEALSISPTHVKSMQRLALILHQLGRFSLAEKILRDAVQVNSTAHEVWNGLGVVLQAQGNDDAATECFLTALELEASSPVVPFTIIPRVL</sequence>
<keyword evidence="16 26" id="KW-0067">ATP-binding</keyword>
<feature type="repeat" description="TPR" evidence="25">
    <location>
        <begin position="1537"/>
        <end position="1570"/>
    </location>
</feature>
<dbReference type="InterPro" id="IPR000719">
    <property type="entry name" value="Prot_kinase_dom"/>
</dbReference>
<dbReference type="GO" id="GO:0005829">
    <property type="term" value="C:cytosol"/>
    <property type="evidence" value="ECO:0007669"/>
    <property type="project" value="UniProtKB-SubCell"/>
</dbReference>
<dbReference type="InterPro" id="IPR000961">
    <property type="entry name" value="AGC-kinase_C"/>
</dbReference>
<keyword evidence="13 26" id="KW-0547">Nucleotide-binding</keyword>
<comment type="subunit">
    <text evidence="22">Component of a phosphatidylinositol 4-kinase (PI4K) complex, composed of PI4KA, EFR3 (EFR3A or EFR3B), TTC7 (TTC7A or TTC7B) and HYCC (HYCC1 or HYCC2). Interacts with PI4KA, interaction is direct. Interacts with EFR3 (EFR3A or EFR3B), interaction is direct. Interacts with HYCC (HYCC1 or HYCC2), interaction is direct. Association with the PI4K complex is strongly reduced by TMEM150A.</text>
</comment>
<comment type="similarity">
    <text evidence="5">Belongs to the protein kinase superfamily. AGC Ser/Thr protein kinase family. S6 kinase subfamily.</text>
</comment>
<evidence type="ECO:0000256" key="11">
    <source>
        <dbReference type="ARBA" id="ARBA00022679"/>
    </source>
</evidence>
<keyword evidence="8" id="KW-0963">Cytoplasm</keyword>
<dbReference type="FunFam" id="1.10.510.10:FF:000157">
    <property type="entry name" value="Ribosomal protein S6 kinase"/>
    <property type="match status" value="1"/>
</dbReference>
<evidence type="ECO:0000256" key="4">
    <source>
        <dbReference type="ARBA" id="ARBA00004514"/>
    </source>
</evidence>
<dbReference type="FunFam" id="3.30.200.20:FF:000686">
    <property type="entry name" value="Ribosomal protein S6 kinase"/>
    <property type="match status" value="1"/>
</dbReference>
<feature type="repeat" description="TPR" evidence="25">
    <location>
        <begin position="1469"/>
        <end position="1502"/>
    </location>
</feature>
<dbReference type="GO" id="GO:0005524">
    <property type="term" value="F:ATP binding"/>
    <property type="evidence" value="ECO:0007669"/>
    <property type="project" value="UniProtKB-UniRule"/>
</dbReference>
<reference evidence="30" key="2">
    <citation type="submission" date="2025-09" db="UniProtKB">
        <authorList>
            <consortium name="Ensembl"/>
        </authorList>
    </citation>
    <scope>IDENTIFICATION</scope>
</reference>
<dbReference type="GO" id="GO:0072659">
    <property type="term" value="P:protein localization to plasma membrane"/>
    <property type="evidence" value="ECO:0007669"/>
    <property type="project" value="TreeGrafter"/>
</dbReference>
<evidence type="ECO:0000256" key="16">
    <source>
        <dbReference type="ARBA" id="ARBA00022840"/>
    </source>
</evidence>
<keyword evidence="12" id="KW-0677">Repeat</keyword>
<proteinExistence type="inferred from homology"/>
<feature type="compositionally biased region" description="Low complexity" evidence="27">
    <location>
        <begin position="740"/>
        <end position="760"/>
    </location>
</feature>
<dbReference type="PROSITE" id="PS00108">
    <property type="entry name" value="PROTEIN_KINASE_ST"/>
    <property type="match status" value="2"/>
</dbReference>
<evidence type="ECO:0000256" key="20">
    <source>
        <dbReference type="ARBA" id="ARBA00048679"/>
    </source>
</evidence>
<dbReference type="GO" id="GO:0005634">
    <property type="term" value="C:nucleus"/>
    <property type="evidence" value="ECO:0007669"/>
    <property type="project" value="UniProtKB-SubCell"/>
</dbReference>
<protein>
    <recommendedName>
        <fullName evidence="23">Ribosomal protein S6 kinase alpha-5</fullName>
        <ecNumber evidence="6">2.7.11.1</ecNumber>
    </recommendedName>
    <alternativeName>
        <fullName evidence="24">Tetratricopeptide repeat protein 7B</fullName>
    </alternativeName>
</protein>
<dbReference type="SUPFAM" id="SSF56112">
    <property type="entry name" value="Protein kinase-like (PK-like)"/>
    <property type="match status" value="2"/>
</dbReference>
<feature type="repeat" description="TPR" evidence="25">
    <location>
        <begin position="1119"/>
        <end position="1152"/>
    </location>
</feature>
<dbReference type="Ensembl" id="ENSVKKT00000025636.1">
    <property type="protein sequence ID" value="ENSVKKP00000025026.1"/>
    <property type="gene ID" value="ENSVKKG00000016473.1"/>
</dbReference>
<feature type="domain" description="Protein kinase" evidence="28">
    <location>
        <begin position="40"/>
        <end position="309"/>
    </location>
</feature>
<evidence type="ECO:0000256" key="3">
    <source>
        <dbReference type="ARBA" id="ARBA00004236"/>
    </source>
</evidence>
<feature type="region of interest" description="Disordered" evidence="27">
    <location>
        <begin position="732"/>
        <end position="763"/>
    </location>
</feature>
<evidence type="ECO:0000313" key="30">
    <source>
        <dbReference type="Ensembl" id="ENSVKKP00000025026.1"/>
    </source>
</evidence>
<dbReference type="Pfam" id="PF07719">
    <property type="entry name" value="TPR_2"/>
    <property type="match status" value="1"/>
</dbReference>
<feature type="domain" description="AGC-kinase C-terminal" evidence="29">
    <location>
        <begin position="310"/>
        <end position="378"/>
    </location>
</feature>
<comment type="subcellular location">
    <subcellularLocation>
        <location evidence="3">Cell membrane</location>
    </subcellularLocation>
    <subcellularLocation>
        <location evidence="4">Cytoplasm</location>
        <location evidence="4">Cytosol</location>
    </subcellularLocation>
    <subcellularLocation>
        <location evidence="2">Nucleus</location>
    </subcellularLocation>
</comment>
<evidence type="ECO:0000256" key="25">
    <source>
        <dbReference type="PROSITE-ProRule" id="PRU00339"/>
    </source>
</evidence>
<reference evidence="30" key="1">
    <citation type="submission" date="2025-08" db="UniProtKB">
        <authorList>
            <consortium name="Ensembl"/>
        </authorList>
    </citation>
    <scope>IDENTIFICATION</scope>
</reference>
<dbReference type="Pfam" id="PF13181">
    <property type="entry name" value="TPR_8"/>
    <property type="match status" value="1"/>
</dbReference>
<dbReference type="SMART" id="SM00220">
    <property type="entry name" value="S_TKc"/>
    <property type="match status" value="2"/>
</dbReference>
<dbReference type="Gene3D" id="1.10.510.10">
    <property type="entry name" value="Transferase(Phosphotransferase) domain 1"/>
    <property type="match status" value="2"/>
</dbReference>
<dbReference type="PANTHER" id="PTHR23083:SF365">
    <property type="entry name" value="TETRATRICOPEPTIDE REPEAT PROTEIN 7B"/>
    <property type="match status" value="1"/>
</dbReference>
<evidence type="ECO:0000256" key="10">
    <source>
        <dbReference type="ARBA" id="ARBA00022553"/>
    </source>
</evidence>
<dbReference type="Gene3D" id="3.30.200.20">
    <property type="entry name" value="Phosphorylase Kinase, domain 1"/>
    <property type="match status" value="2"/>
</dbReference>
<dbReference type="SUPFAM" id="SSF48452">
    <property type="entry name" value="TPR-like"/>
    <property type="match status" value="3"/>
</dbReference>
<dbReference type="InterPro" id="IPR051722">
    <property type="entry name" value="Endocytosis_PI4K-reg_protein"/>
</dbReference>
<dbReference type="GO" id="GO:0005886">
    <property type="term" value="C:plasma membrane"/>
    <property type="evidence" value="ECO:0007669"/>
    <property type="project" value="UniProtKB-SubCell"/>
</dbReference>
<dbReference type="CDD" id="cd14179">
    <property type="entry name" value="STKc_MSK1_C"/>
    <property type="match status" value="1"/>
</dbReference>
<evidence type="ECO:0000256" key="8">
    <source>
        <dbReference type="ARBA" id="ARBA00022490"/>
    </source>
</evidence>
<keyword evidence="9" id="KW-0723">Serine/threonine-protein kinase</keyword>
<dbReference type="InterPro" id="IPR008271">
    <property type="entry name" value="Ser/Thr_kinase_AS"/>
</dbReference>
<feature type="binding site" evidence="26">
    <location>
        <position position="446"/>
    </location>
    <ligand>
        <name>ATP</name>
        <dbReference type="ChEBI" id="CHEBI:30616"/>
    </ligand>
</feature>
<dbReference type="InterPro" id="IPR017892">
    <property type="entry name" value="Pkinase_C"/>
</dbReference>
<dbReference type="PROSITE" id="PS00107">
    <property type="entry name" value="PROTEIN_KINASE_ATP"/>
    <property type="match status" value="2"/>
</dbReference>
<dbReference type="PROSITE" id="PS50005">
    <property type="entry name" value="TPR"/>
    <property type="match status" value="3"/>
</dbReference>
<evidence type="ECO:0000256" key="13">
    <source>
        <dbReference type="ARBA" id="ARBA00022741"/>
    </source>
</evidence>
<dbReference type="InterPro" id="IPR011990">
    <property type="entry name" value="TPR-like_helical_dom_sf"/>
</dbReference>
<dbReference type="Proteomes" id="UP000694545">
    <property type="component" value="Unplaced"/>
</dbReference>
<evidence type="ECO:0000256" key="12">
    <source>
        <dbReference type="ARBA" id="ARBA00022737"/>
    </source>
</evidence>
<keyword evidence="17" id="KW-0472">Membrane</keyword>
<evidence type="ECO:0000256" key="24">
    <source>
        <dbReference type="ARBA" id="ARBA00073839"/>
    </source>
</evidence>
<evidence type="ECO:0000256" key="14">
    <source>
        <dbReference type="ARBA" id="ARBA00022777"/>
    </source>
</evidence>
<keyword evidence="31" id="KW-1185">Reference proteome</keyword>
<dbReference type="GO" id="GO:0006355">
    <property type="term" value="P:regulation of DNA-templated transcription"/>
    <property type="evidence" value="ECO:0007669"/>
    <property type="project" value="UniProtKB-ARBA"/>
</dbReference>
<dbReference type="PROSITE" id="PS51285">
    <property type="entry name" value="AGC_KINASE_CTER"/>
    <property type="match status" value="1"/>
</dbReference>
<dbReference type="EC" id="2.7.11.1" evidence="6"/>
<dbReference type="SMART" id="SM00133">
    <property type="entry name" value="S_TK_X"/>
    <property type="match status" value="1"/>
</dbReference>
<dbReference type="Gene3D" id="1.25.40.10">
    <property type="entry name" value="Tetratricopeptide repeat domain"/>
    <property type="match status" value="2"/>
</dbReference>
<dbReference type="FunFam" id="1.25.40.10:FF:000035">
    <property type="entry name" value="Tetratricopeptide repeat domain 7B"/>
    <property type="match status" value="1"/>
</dbReference>
<dbReference type="FunFam" id="1.25.40.10:FF:000030">
    <property type="entry name" value="Tetratricopeptide repeat domain 7B"/>
    <property type="match status" value="1"/>
</dbReference>
<dbReference type="InterPro" id="IPR017441">
    <property type="entry name" value="Protein_kinase_ATP_BS"/>
</dbReference>
<evidence type="ECO:0000259" key="29">
    <source>
        <dbReference type="PROSITE" id="PS51285"/>
    </source>
</evidence>
<comment type="catalytic activity">
    <reaction evidence="19">
        <text>L-threonyl-[protein] + ATP = O-phospho-L-threonyl-[protein] + ADP + H(+)</text>
        <dbReference type="Rhea" id="RHEA:46608"/>
        <dbReference type="Rhea" id="RHEA-COMP:11060"/>
        <dbReference type="Rhea" id="RHEA-COMP:11605"/>
        <dbReference type="ChEBI" id="CHEBI:15378"/>
        <dbReference type="ChEBI" id="CHEBI:30013"/>
        <dbReference type="ChEBI" id="CHEBI:30616"/>
        <dbReference type="ChEBI" id="CHEBI:61977"/>
        <dbReference type="ChEBI" id="CHEBI:456216"/>
        <dbReference type="EC" id="2.7.11.1"/>
    </reaction>
</comment>
<evidence type="ECO:0000256" key="27">
    <source>
        <dbReference type="SAM" id="MobiDB-lite"/>
    </source>
</evidence>
<keyword evidence="14" id="KW-0418">Kinase</keyword>
<dbReference type="SMART" id="SM00028">
    <property type="entry name" value="TPR"/>
    <property type="match status" value="7"/>
</dbReference>
<evidence type="ECO:0000256" key="22">
    <source>
        <dbReference type="ARBA" id="ARBA00062872"/>
    </source>
</evidence>
<comment type="catalytic activity">
    <reaction evidence="20">
        <text>L-seryl-[protein] + ATP = O-phospho-L-seryl-[protein] + ADP + H(+)</text>
        <dbReference type="Rhea" id="RHEA:17989"/>
        <dbReference type="Rhea" id="RHEA-COMP:9863"/>
        <dbReference type="Rhea" id="RHEA-COMP:11604"/>
        <dbReference type="ChEBI" id="CHEBI:15378"/>
        <dbReference type="ChEBI" id="CHEBI:29999"/>
        <dbReference type="ChEBI" id="CHEBI:30616"/>
        <dbReference type="ChEBI" id="CHEBI:83421"/>
        <dbReference type="ChEBI" id="CHEBI:456216"/>
        <dbReference type="EC" id="2.7.11.1"/>
    </reaction>
</comment>
<evidence type="ECO:0000256" key="17">
    <source>
        <dbReference type="ARBA" id="ARBA00023136"/>
    </source>
</evidence>
<feature type="domain" description="Protein kinase" evidence="28">
    <location>
        <begin position="417"/>
        <end position="678"/>
    </location>
</feature>
<dbReference type="PANTHER" id="PTHR23083">
    <property type="entry name" value="TETRATRICOPEPTIDE REPEAT PROTEIN, TPR"/>
    <property type="match status" value="1"/>
</dbReference>
<dbReference type="GO" id="GO:0004674">
    <property type="term" value="F:protein serine/threonine kinase activity"/>
    <property type="evidence" value="ECO:0007669"/>
    <property type="project" value="UniProtKB-KW"/>
</dbReference>
<evidence type="ECO:0000256" key="26">
    <source>
        <dbReference type="PROSITE-ProRule" id="PRU10141"/>
    </source>
</evidence>
<dbReference type="InterPro" id="IPR011009">
    <property type="entry name" value="Kinase-like_dom_sf"/>
</dbReference>
<evidence type="ECO:0000256" key="18">
    <source>
        <dbReference type="ARBA" id="ARBA00023242"/>
    </source>
</evidence>
<dbReference type="Pfam" id="PF19440">
    <property type="entry name" value="TTC7_N"/>
    <property type="match status" value="1"/>
</dbReference>
<evidence type="ECO:0000259" key="28">
    <source>
        <dbReference type="PROSITE" id="PS50011"/>
    </source>
</evidence>
<dbReference type="Pfam" id="PF00433">
    <property type="entry name" value="Pkinase_C"/>
    <property type="match status" value="1"/>
</dbReference>
<dbReference type="FunFam" id="3.30.200.20:FF:000208">
    <property type="entry name" value="Ribosomal protein S6 kinase"/>
    <property type="match status" value="1"/>
</dbReference>
<evidence type="ECO:0000256" key="15">
    <source>
        <dbReference type="ARBA" id="ARBA00022803"/>
    </source>
</evidence>
<dbReference type="GO" id="GO:0046854">
    <property type="term" value="P:phosphatidylinositol phosphate biosynthetic process"/>
    <property type="evidence" value="ECO:0007669"/>
    <property type="project" value="TreeGrafter"/>
</dbReference>
<dbReference type="GO" id="GO:0035556">
    <property type="term" value="P:intracellular signal transduction"/>
    <property type="evidence" value="ECO:0007669"/>
    <property type="project" value="UniProtKB-ARBA"/>
</dbReference>
<evidence type="ECO:0000256" key="2">
    <source>
        <dbReference type="ARBA" id="ARBA00004123"/>
    </source>
</evidence>
<organism evidence="30 31">
    <name type="scientific">Varanus komodoensis</name>
    <name type="common">Komodo dragon</name>
    <dbReference type="NCBI Taxonomy" id="61221"/>
    <lineage>
        <taxon>Eukaryota</taxon>
        <taxon>Metazoa</taxon>
        <taxon>Chordata</taxon>
        <taxon>Craniata</taxon>
        <taxon>Vertebrata</taxon>
        <taxon>Euteleostomi</taxon>
        <taxon>Lepidosauria</taxon>
        <taxon>Squamata</taxon>
        <taxon>Bifurcata</taxon>
        <taxon>Unidentata</taxon>
        <taxon>Episquamata</taxon>
        <taxon>Toxicofera</taxon>
        <taxon>Anguimorpha</taxon>
        <taxon>Paleoanguimorpha</taxon>
        <taxon>Varanoidea</taxon>
        <taxon>Varanidae</taxon>
        <taxon>Varanus</taxon>
    </lineage>
</organism>
<keyword evidence="10" id="KW-0597">Phosphoprotein</keyword>
<dbReference type="Pfam" id="PF00069">
    <property type="entry name" value="Pkinase"/>
    <property type="match status" value="2"/>
</dbReference>
<keyword evidence="15 25" id="KW-0802">TPR repeat</keyword>
<feature type="binding site" evidence="26">
    <location>
        <position position="72"/>
    </location>
    <ligand>
        <name>ATP</name>
        <dbReference type="ChEBI" id="CHEBI:30616"/>
    </ligand>
</feature>
<dbReference type="InterPro" id="IPR045819">
    <property type="entry name" value="TTC7_N"/>
</dbReference>
<dbReference type="FunFam" id="3.30.200.20:FF:000648">
    <property type="entry name" value="Non-specific serine/threonine protein kinase"/>
    <property type="match status" value="1"/>
</dbReference>
<evidence type="ECO:0000256" key="21">
    <source>
        <dbReference type="ARBA" id="ARBA00054379"/>
    </source>
</evidence>
<evidence type="ECO:0000256" key="23">
    <source>
        <dbReference type="ARBA" id="ARBA00069567"/>
    </source>
</evidence>
<evidence type="ECO:0000256" key="1">
    <source>
        <dbReference type="ARBA" id="ARBA00001946"/>
    </source>
</evidence>
<evidence type="ECO:0000256" key="19">
    <source>
        <dbReference type="ARBA" id="ARBA00047899"/>
    </source>
</evidence>
<dbReference type="InterPro" id="IPR019734">
    <property type="entry name" value="TPR_rpt"/>
</dbReference>
<dbReference type="FunFam" id="1.10.510.10:FF:000109">
    <property type="entry name" value="Ribosomal protein S6 kinase"/>
    <property type="match status" value="1"/>
</dbReference>
<dbReference type="PROSITE" id="PS50011">
    <property type="entry name" value="PROTEIN_KINASE_DOM"/>
    <property type="match status" value="2"/>
</dbReference>
<evidence type="ECO:0000313" key="31">
    <source>
        <dbReference type="Proteomes" id="UP000694545"/>
    </source>
</evidence>